<dbReference type="GO" id="GO:0043209">
    <property type="term" value="C:myelin sheath"/>
    <property type="evidence" value="ECO:0007669"/>
    <property type="project" value="UniProtKB-SubCell"/>
</dbReference>
<evidence type="ECO:0000256" key="4">
    <source>
        <dbReference type="ARBA" id="ARBA00022475"/>
    </source>
</evidence>
<dbReference type="STRING" id="52670.A0A2I4CMB3"/>
<comment type="subcellular location">
    <subcellularLocation>
        <location evidence="1">Myelin membrane</location>
        <topology evidence="1">Peripheral membrane protein</topology>
        <orientation evidence="1">Cytoplasmic side</orientation>
    </subcellularLocation>
</comment>
<dbReference type="FunCoup" id="A0A2I4CMB3">
    <property type="interactions" value="305"/>
</dbReference>
<evidence type="ECO:0000256" key="5">
    <source>
        <dbReference type="ARBA" id="ARBA00023136"/>
    </source>
</evidence>
<evidence type="ECO:0000313" key="7">
    <source>
        <dbReference type="Proteomes" id="UP000192220"/>
    </source>
</evidence>
<dbReference type="RefSeq" id="XP_013881112.1">
    <property type="nucleotide sequence ID" value="XM_014025658.1"/>
</dbReference>
<name>A0A2I4CMB3_AUSLI</name>
<feature type="region of interest" description="Disordered" evidence="6">
    <location>
        <begin position="1"/>
        <end position="66"/>
    </location>
</feature>
<accession>A0A2I4CMB3</accession>
<keyword evidence="4" id="KW-1003">Cell membrane</keyword>
<evidence type="ECO:0000256" key="6">
    <source>
        <dbReference type="SAM" id="MobiDB-lite"/>
    </source>
</evidence>
<protein>
    <recommendedName>
        <fullName evidence="3">Myelin basic protein</fullName>
    </recommendedName>
</protein>
<dbReference type="KEGG" id="alim:106530094"/>
<proteinExistence type="inferred from homology"/>
<dbReference type="InterPro" id="IPR000548">
    <property type="entry name" value="Myelin_BP"/>
</dbReference>
<dbReference type="InParanoid" id="A0A2I4CMB3"/>
<dbReference type="GeneID" id="106530094"/>
<keyword evidence="5" id="KW-0472">Membrane</keyword>
<dbReference type="PANTHER" id="PTHR11429">
    <property type="entry name" value="MYELIN BASIC PROTEIN"/>
    <property type="match status" value="1"/>
</dbReference>
<evidence type="ECO:0000256" key="1">
    <source>
        <dbReference type="ARBA" id="ARBA00004392"/>
    </source>
</evidence>
<evidence type="ECO:0000256" key="2">
    <source>
        <dbReference type="ARBA" id="ARBA00005936"/>
    </source>
</evidence>
<dbReference type="AlphaFoldDB" id="A0A2I4CMB3"/>
<evidence type="ECO:0000256" key="3">
    <source>
        <dbReference type="ARBA" id="ARBA00019097"/>
    </source>
</evidence>
<comment type="similarity">
    <text evidence="2">Belongs to the myelin basic protein family.</text>
</comment>
<dbReference type="PANTHER" id="PTHR11429:SF0">
    <property type="entry name" value="MYELIN BASIC PROTEIN"/>
    <property type="match status" value="1"/>
</dbReference>
<dbReference type="Proteomes" id="UP000192220">
    <property type="component" value="Unplaced"/>
</dbReference>
<evidence type="ECO:0000313" key="8">
    <source>
        <dbReference type="RefSeq" id="XP_013881112.1"/>
    </source>
</evidence>
<organism evidence="7 8">
    <name type="scientific">Austrofundulus limnaeus</name>
    <name type="common">Annual killifish</name>
    <dbReference type="NCBI Taxonomy" id="52670"/>
    <lineage>
        <taxon>Eukaryota</taxon>
        <taxon>Metazoa</taxon>
        <taxon>Chordata</taxon>
        <taxon>Craniata</taxon>
        <taxon>Vertebrata</taxon>
        <taxon>Euteleostomi</taxon>
        <taxon>Actinopterygii</taxon>
        <taxon>Neopterygii</taxon>
        <taxon>Teleostei</taxon>
        <taxon>Neoteleostei</taxon>
        <taxon>Acanthomorphata</taxon>
        <taxon>Ovalentaria</taxon>
        <taxon>Atherinomorphae</taxon>
        <taxon>Cyprinodontiformes</taxon>
        <taxon>Rivulidae</taxon>
        <taxon>Austrofundulus</taxon>
    </lineage>
</organism>
<sequence length="135" mass="14927">MATASTSGQSGFGLSRKKKNPGQNPGLMGHISQMFGADKKKRSRGSFRGPHAASPQQATARRRPTENAVLHFFRSIVSSPPPKSTWREVLGLASSRPDSTKSPVRRRREQSTLSRIFNLGEAKSRPPPKRWSTIF</sequence>
<dbReference type="OrthoDB" id="8862162at2759"/>
<keyword evidence="7" id="KW-1185">Reference proteome</keyword>
<reference evidence="8" key="1">
    <citation type="submission" date="2025-08" db="UniProtKB">
        <authorList>
            <consortium name="RefSeq"/>
        </authorList>
    </citation>
    <scope>IDENTIFICATION</scope>
    <source>
        <strain evidence="8">Quisiro</strain>
        <tissue evidence="8">Liver</tissue>
    </source>
</reference>
<dbReference type="GO" id="GO:0019911">
    <property type="term" value="F:structural constituent of myelin sheath"/>
    <property type="evidence" value="ECO:0007669"/>
    <property type="project" value="InterPro"/>
</dbReference>
<dbReference type="Pfam" id="PF01669">
    <property type="entry name" value="Myelin_MBP"/>
    <property type="match status" value="1"/>
</dbReference>
<gene>
    <name evidence="8" type="primary">LOC106530094</name>
</gene>
<feature type="region of interest" description="Disordered" evidence="6">
    <location>
        <begin position="92"/>
        <end position="113"/>
    </location>
</feature>